<accession>A0A250XSI8</accession>
<proteinExistence type="predicted"/>
<organism evidence="1 2">
    <name type="scientific">Chlamydomonas eustigma</name>
    <dbReference type="NCBI Taxonomy" id="1157962"/>
    <lineage>
        <taxon>Eukaryota</taxon>
        <taxon>Viridiplantae</taxon>
        <taxon>Chlorophyta</taxon>
        <taxon>core chlorophytes</taxon>
        <taxon>Chlorophyceae</taxon>
        <taxon>CS clade</taxon>
        <taxon>Chlamydomonadales</taxon>
        <taxon>Chlamydomonadaceae</taxon>
        <taxon>Chlamydomonas</taxon>
    </lineage>
</organism>
<evidence type="ECO:0000313" key="2">
    <source>
        <dbReference type="Proteomes" id="UP000232323"/>
    </source>
</evidence>
<sequence>MWIPRCFKCASSAPSAPCPRKSTTLQKDCDVQEDCTVTVSSLRLPKGVSEISDADYQLANAERTPACPPPTSSSALSLNMRTNNRDASKVLLERGESTQVHGISALHHLCKLPEGNDPLAWEESLPVQDMGGMIDEIHHTSSELQHSISAPLVSPRAIGSQVRVRRLKCARRPYYDTSVKSLASLASSPTPGVARLRLWTHLVQEANGGKNLLQLIAESRSRSITTHSSSRPWSLAPPLSPLSSCPHTGYSRHALAGYEDNSWRSRQRCVSCHITAVKAEEAEDDHVANRYVSNRL</sequence>
<dbReference type="Proteomes" id="UP000232323">
    <property type="component" value="Unassembled WGS sequence"/>
</dbReference>
<keyword evidence="2" id="KW-1185">Reference proteome</keyword>
<reference evidence="1 2" key="1">
    <citation type="submission" date="2017-08" db="EMBL/GenBank/DDBJ databases">
        <title>Acidophilic green algal genome provides insights into adaptation to an acidic environment.</title>
        <authorList>
            <person name="Hirooka S."/>
            <person name="Hirose Y."/>
            <person name="Kanesaki Y."/>
            <person name="Higuchi S."/>
            <person name="Fujiwara T."/>
            <person name="Onuma R."/>
            <person name="Era A."/>
            <person name="Ohbayashi R."/>
            <person name="Uzuka A."/>
            <person name="Nozaki H."/>
            <person name="Yoshikawa H."/>
            <person name="Miyagishima S.Y."/>
        </authorList>
    </citation>
    <scope>NUCLEOTIDE SEQUENCE [LARGE SCALE GENOMIC DNA]</scope>
    <source>
        <strain evidence="1 2">NIES-2499</strain>
    </source>
</reference>
<gene>
    <name evidence="1" type="ORF">CEUSTIGMA_g13308.t1</name>
</gene>
<evidence type="ECO:0000313" key="1">
    <source>
        <dbReference type="EMBL" id="GAX85892.1"/>
    </source>
</evidence>
<name>A0A250XSI8_9CHLO</name>
<comment type="caution">
    <text evidence="1">The sequence shown here is derived from an EMBL/GenBank/DDBJ whole genome shotgun (WGS) entry which is preliminary data.</text>
</comment>
<dbReference type="EMBL" id="BEGY01000201">
    <property type="protein sequence ID" value="GAX85892.1"/>
    <property type="molecule type" value="Genomic_DNA"/>
</dbReference>
<dbReference type="AlphaFoldDB" id="A0A250XSI8"/>
<protein>
    <submittedName>
        <fullName evidence="1">Uncharacterized protein</fullName>
    </submittedName>
</protein>